<comment type="caution">
    <text evidence="8">The sequence shown here is derived from an EMBL/GenBank/DDBJ whole genome shotgun (WGS) entry which is preliminary data.</text>
</comment>
<dbReference type="PANTHER" id="PTHR43864:SF2">
    <property type="entry name" value="PUR OPERON REPRESSOR"/>
    <property type="match status" value="1"/>
</dbReference>
<dbReference type="Proteomes" id="UP001144204">
    <property type="component" value="Unassembled WGS sequence"/>
</dbReference>
<evidence type="ECO:0000256" key="4">
    <source>
        <dbReference type="ARBA" id="ARBA00023163"/>
    </source>
</evidence>
<dbReference type="SUPFAM" id="SSF53271">
    <property type="entry name" value="PRTase-like"/>
    <property type="match status" value="1"/>
</dbReference>
<evidence type="ECO:0000256" key="2">
    <source>
        <dbReference type="ARBA" id="ARBA00023015"/>
    </source>
</evidence>
<protein>
    <submittedName>
        <fullName evidence="8">Pur operon repressor</fullName>
    </submittedName>
</protein>
<evidence type="ECO:0000259" key="6">
    <source>
        <dbReference type="Pfam" id="PF00156"/>
    </source>
</evidence>
<dbReference type="InterPro" id="IPR050118">
    <property type="entry name" value="Pur/Pyrimidine_PRTase"/>
</dbReference>
<keyword evidence="4" id="KW-0804">Transcription</keyword>
<dbReference type="AlphaFoldDB" id="A0A9W6ETF7"/>
<evidence type="ECO:0000256" key="5">
    <source>
        <dbReference type="ARBA" id="ARBA00049656"/>
    </source>
</evidence>
<dbReference type="PANTHER" id="PTHR43864">
    <property type="entry name" value="HYPOXANTHINE/GUANINE PHOSPHORIBOSYLTRANSFERASE"/>
    <property type="match status" value="1"/>
</dbReference>
<dbReference type="InterPro" id="IPR036390">
    <property type="entry name" value="WH_DNA-bd_sf"/>
</dbReference>
<dbReference type="CDD" id="cd06223">
    <property type="entry name" value="PRTases_typeI"/>
    <property type="match status" value="1"/>
</dbReference>
<dbReference type="Pfam" id="PF00156">
    <property type="entry name" value="Pribosyltran"/>
    <property type="match status" value="1"/>
</dbReference>
<dbReference type="InterPro" id="IPR015265">
    <property type="entry name" value="PuR_N"/>
</dbReference>
<dbReference type="GO" id="GO:0045982">
    <property type="term" value="P:negative regulation of purine nucleobase metabolic process"/>
    <property type="evidence" value="ECO:0007669"/>
    <property type="project" value="InterPro"/>
</dbReference>
<feature type="domain" description="Phosphoribosyltransferase" evidence="6">
    <location>
        <begin position="107"/>
        <end position="260"/>
    </location>
</feature>
<evidence type="ECO:0000259" key="7">
    <source>
        <dbReference type="Pfam" id="PF09182"/>
    </source>
</evidence>
<dbReference type="NCBIfam" id="TIGR01743">
    <property type="entry name" value="purR_Bsub"/>
    <property type="match status" value="1"/>
</dbReference>
<feature type="domain" description="Bacterial purine repressor N-terminal" evidence="7">
    <location>
        <begin position="4"/>
        <end position="73"/>
    </location>
</feature>
<evidence type="ECO:0000256" key="1">
    <source>
        <dbReference type="ARBA" id="ARBA00011738"/>
    </source>
</evidence>
<evidence type="ECO:0000313" key="9">
    <source>
        <dbReference type="Proteomes" id="UP001144204"/>
    </source>
</evidence>
<dbReference type="EMBL" id="BRPL01000002">
    <property type="protein sequence ID" value="GLB47228.1"/>
    <property type="molecule type" value="Genomic_DNA"/>
</dbReference>
<evidence type="ECO:0000256" key="3">
    <source>
        <dbReference type="ARBA" id="ARBA00023125"/>
    </source>
</evidence>
<gene>
    <name evidence="8" type="primary">purR</name>
    <name evidence="8" type="ORF">WR164_12070</name>
</gene>
<accession>A0A9W6ETF7</accession>
<dbReference type="GO" id="GO:0003677">
    <property type="term" value="F:DNA binding"/>
    <property type="evidence" value="ECO:0007669"/>
    <property type="project" value="UniProtKB-KW"/>
</dbReference>
<dbReference type="InterPro" id="IPR036388">
    <property type="entry name" value="WH-like_DNA-bd_sf"/>
</dbReference>
<dbReference type="InterPro" id="IPR029057">
    <property type="entry name" value="PRTase-like"/>
</dbReference>
<name>A0A9W6ETF7_9LACO</name>
<reference evidence="8" key="2">
    <citation type="journal article" date="2023" name="PLoS ONE">
        <title>Philodulcilactobacillus myokoensis gen. nov., sp. nov., a fructophilic, acidophilic, and agar-phobic lactic acid bacterium isolated from fermented vegetable extracts.</title>
        <authorList>
            <person name="Kouya T."/>
            <person name="Ishiyama Y."/>
            <person name="Ohashi S."/>
            <person name="Kumakubo R."/>
            <person name="Yamazaki T."/>
            <person name="Otaki T."/>
        </authorList>
    </citation>
    <scope>NUCLEOTIDE SEQUENCE</scope>
    <source>
        <strain evidence="8">WR16-4</strain>
    </source>
</reference>
<evidence type="ECO:0000313" key="8">
    <source>
        <dbReference type="EMBL" id="GLB47228.1"/>
    </source>
</evidence>
<keyword evidence="2" id="KW-0805">Transcription regulation</keyword>
<comment type="similarity">
    <text evidence="5">Belongs to the purine/pyrimidine phosphoribosyltransferase family. PurR subfamily.</text>
</comment>
<organism evidence="8 9">
    <name type="scientific">Philodulcilactobacillus myokoensis</name>
    <dbReference type="NCBI Taxonomy" id="2929573"/>
    <lineage>
        <taxon>Bacteria</taxon>
        <taxon>Bacillati</taxon>
        <taxon>Bacillota</taxon>
        <taxon>Bacilli</taxon>
        <taxon>Lactobacillales</taxon>
        <taxon>Lactobacillaceae</taxon>
        <taxon>Philodulcilactobacillus</taxon>
    </lineage>
</organism>
<comment type="subunit">
    <text evidence="1">Homodimer.</text>
</comment>
<proteinExistence type="inferred from homology"/>
<dbReference type="Gene3D" id="1.10.10.10">
    <property type="entry name" value="Winged helix-like DNA-binding domain superfamily/Winged helix DNA-binding domain"/>
    <property type="match status" value="1"/>
</dbReference>
<keyword evidence="9" id="KW-1185">Reference proteome</keyword>
<dbReference type="GO" id="GO:0045892">
    <property type="term" value="P:negative regulation of DNA-templated transcription"/>
    <property type="evidence" value="ECO:0007669"/>
    <property type="project" value="InterPro"/>
</dbReference>
<dbReference type="SUPFAM" id="SSF46785">
    <property type="entry name" value="Winged helix' DNA-binding domain"/>
    <property type="match status" value="1"/>
</dbReference>
<dbReference type="RefSeq" id="WP_286136686.1">
    <property type="nucleotide sequence ID" value="NZ_BRPL01000002.1"/>
</dbReference>
<dbReference type="InterPro" id="IPR000836">
    <property type="entry name" value="PRTase_dom"/>
</dbReference>
<reference evidence="8" key="1">
    <citation type="submission" date="2022-07" db="EMBL/GenBank/DDBJ databases">
        <authorList>
            <person name="Kouya T."/>
            <person name="Ishiyama Y."/>
        </authorList>
    </citation>
    <scope>NUCLEOTIDE SEQUENCE</scope>
    <source>
        <strain evidence="8">WR16-4</strain>
    </source>
</reference>
<dbReference type="Pfam" id="PF09182">
    <property type="entry name" value="PuR_N"/>
    <property type="match status" value="1"/>
</dbReference>
<dbReference type="InterPro" id="IPR010078">
    <property type="entry name" value="PurR_Bsub"/>
</dbReference>
<sequence>MKVKRSQRLIDMTRYLMEHPHTLIPLPFFVHRYESAKSSISEDITILKRTFSENGMGTLKTIPGAAGGSIFIPSIQYDEASGFINKMKTELNDSSRYISGGYLYMTDILSHPSVVRNVGRIIISQYVNQKIDYVMTMATGGISIAEMVASYLNVPFVVARHESKITDGSTINVNYISGSSDRINRMVLSKRSLPPKSNVLIVDDYMKGGGTISGLAALIKEFDCHLAGVSVFAEDNYNGKRAFDFDYTSLIKVNIDQKHINVSDGNYVQNIFNQ</sequence>
<keyword evidence="3" id="KW-0238">DNA-binding</keyword>
<dbReference type="Gene3D" id="3.40.50.2020">
    <property type="match status" value="1"/>
</dbReference>